<name>A0A451A709_9GAMM</name>
<organism evidence="1">
    <name type="scientific">Candidatus Kentrum sp. TC</name>
    <dbReference type="NCBI Taxonomy" id="2126339"/>
    <lineage>
        <taxon>Bacteria</taxon>
        <taxon>Pseudomonadati</taxon>
        <taxon>Pseudomonadota</taxon>
        <taxon>Gammaproteobacteria</taxon>
        <taxon>Candidatus Kentrum</taxon>
    </lineage>
</organism>
<accession>A0A451A709</accession>
<gene>
    <name evidence="1" type="ORF">BECKTC1821F_GA0114240_10636</name>
</gene>
<sequence length="60" mass="7098">MICYVPGYGRKRDDINIQRQVVWIAKALNAPRYRVFVVMMREKISMGANVIFLSIPWGYY</sequence>
<dbReference type="EMBL" id="CAADFW010000063">
    <property type="protein sequence ID" value="VFK61815.1"/>
    <property type="molecule type" value="Genomic_DNA"/>
</dbReference>
<evidence type="ECO:0000313" key="1">
    <source>
        <dbReference type="EMBL" id="VFK61815.1"/>
    </source>
</evidence>
<proteinExistence type="predicted"/>
<reference evidence="1" key="1">
    <citation type="submission" date="2019-02" db="EMBL/GenBank/DDBJ databases">
        <authorList>
            <person name="Gruber-Vodicka R. H."/>
            <person name="Seah K. B. B."/>
        </authorList>
    </citation>
    <scope>NUCLEOTIDE SEQUENCE</scope>
    <source>
        <strain evidence="1">BECK_BZ126</strain>
    </source>
</reference>
<dbReference type="AlphaFoldDB" id="A0A451A709"/>
<protein>
    <submittedName>
        <fullName evidence="1">Uncharacterized protein</fullName>
    </submittedName>
</protein>